<dbReference type="PROSITE" id="PS51371">
    <property type="entry name" value="CBS"/>
    <property type="match status" value="2"/>
</dbReference>
<evidence type="ECO:0000256" key="1">
    <source>
        <dbReference type="ARBA" id="ARBA00022737"/>
    </source>
</evidence>
<dbReference type="OrthoDB" id="449052at2759"/>
<dbReference type="InterPro" id="IPR050511">
    <property type="entry name" value="AMPK_gamma/SDS23_families"/>
</dbReference>
<keyword evidence="2 3" id="KW-0129">CBS domain</keyword>
<proteinExistence type="predicted"/>
<dbReference type="VEuPathDB" id="AmoebaDB:ACA1_108800"/>
<dbReference type="Gene3D" id="3.10.580.10">
    <property type="entry name" value="CBS-domain"/>
    <property type="match status" value="2"/>
</dbReference>
<dbReference type="Pfam" id="PF00571">
    <property type="entry name" value="CBS"/>
    <property type="match status" value="2"/>
</dbReference>
<dbReference type="InterPro" id="IPR000644">
    <property type="entry name" value="CBS_dom"/>
</dbReference>
<protein>
    <submittedName>
        <fullName evidence="5">CBS domain containing protein</fullName>
    </submittedName>
</protein>
<dbReference type="PANTHER" id="PTHR13780">
    <property type="entry name" value="AMP-ACTIVATED PROTEIN KINASE, GAMMA REGULATORY SUBUNIT"/>
    <property type="match status" value="1"/>
</dbReference>
<dbReference type="AlphaFoldDB" id="L8GF48"/>
<evidence type="ECO:0000259" key="4">
    <source>
        <dbReference type="PROSITE" id="PS51371"/>
    </source>
</evidence>
<dbReference type="InterPro" id="IPR046342">
    <property type="entry name" value="CBS_dom_sf"/>
</dbReference>
<evidence type="ECO:0000313" key="6">
    <source>
        <dbReference type="Proteomes" id="UP000011083"/>
    </source>
</evidence>
<organism evidence="5 6">
    <name type="scientific">Acanthamoeba castellanii (strain ATCC 30010 / Neff)</name>
    <dbReference type="NCBI Taxonomy" id="1257118"/>
    <lineage>
        <taxon>Eukaryota</taxon>
        <taxon>Amoebozoa</taxon>
        <taxon>Discosea</taxon>
        <taxon>Longamoebia</taxon>
        <taxon>Centramoebida</taxon>
        <taxon>Acanthamoebidae</taxon>
        <taxon>Acanthamoeba</taxon>
    </lineage>
</organism>
<keyword evidence="6" id="KW-1185">Reference proteome</keyword>
<dbReference type="CDD" id="cd02205">
    <property type="entry name" value="CBS_pair_SF"/>
    <property type="match status" value="1"/>
</dbReference>
<dbReference type="GeneID" id="14911218"/>
<evidence type="ECO:0000256" key="3">
    <source>
        <dbReference type="PROSITE-ProRule" id="PRU00703"/>
    </source>
</evidence>
<name>L8GF48_ACACF</name>
<reference evidence="5 6" key="1">
    <citation type="journal article" date="2013" name="Genome Biol.">
        <title>Genome of Acanthamoeba castellanii highlights extensive lateral gene transfer and early evolution of tyrosine kinase signaling.</title>
        <authorList>
            <person name="Clarke M."/>
            <person name="Lohan A.J."/>
            <person name="Liu B."/>
            <person name="Lagkouvardos I."/>
            <person name="Roy S."/>
            <person name="Zafar N."/>
            <person name="Bertelli C."/>
            <person name="Schilde C."/>
            <person name="Kianianmomeni A."/>
            <person name="Burglin T.R."/>
            <person name="Frech C."/>
            <person name="Turcotte B."/>
            <person name="Kopec K.O."/>
            <person name="Synnott J.M."/>
            <person name="Choo C."/>
            <person name="Paponov I."/>
            <person name="Finkler A."/>
            <person name="Soon Heng Tan C."/>
            <person name="Hutchins A.P."/>
            <person name="Weinmeier T."/>
            <person name="Rattei T."/>
            <person name="Chu J.S."/>
            <person name="Gimenez G."/>
            <person name="Irimia M."/>
            <person name="Rigden D.J."/>
            <person name="Fitzpatrick D.A."/>
            <person name="Lorenzo-Morales J."/>
            <person name="Bateman A."/>
            <person name="Chiu C.H."/>
            <person name="Tang P."/>
            <person name="Hegemann P."/>
            <person name="Fromm H."/>
            <person name="Raoult D."/>
            <person name="Greub G."/>
            <person name="Miranda-Saavedra D."/>
            <person name="Chen N."/>
            <person name="Nash P."/>
            <person name="Ginger M.L."/>
            <person name="Horn M."/>
            <person name="Schaap P."/>
            <person name="Caler L."/>
            <person name="Loftus B."/>
        </authorList>
    </citation>
    <scope>NUCLEOTIDE SEQUENCE [LARGE SCALE GENOMIC DNA]</scope>
    <source>
        <strain evidence="5 6">Neff</strain>
    </source>
</reference>
<dbReference type="STRING" id="1257118.L8GF48"/>
<evidence type="ECO:0000313" key="5">
    <source>
        <dbReference type="EMBL" id="ELR10811.1"/>
    </source>
</evidence>
<dbReference type="KEGG" id="acan:ACA1_108800"/>
<accession>L8GF48</accession>
<feature type="domain" description="CBS" evidence="4">
    <location>
        <begin position="223"/>
        <end position="279"/>
    </location>
</feature>
<dbReference type="RefSeq" id="XP_004332824.1">
    <property type="nucleotide sequence ID" value="XM_004332776.1"/>
</dbReference>
<feature type="domain" description="CBS" evidence="4">
    <location>
        <begin position="1"/>
        <end position="66"/>
    </location>
</feature>
<dbReference type="SUPFAM" id="SSF54631">
    <property type="entry name" value="CBS-domain pair"/>
    <property type="match status" value="2"/>
</dbReference>
<dbReference type="SMART" id="SM00116">
    <property type="entry name" value="CBS"/>
    <property type="match status" value="4"/>
</dbReference>
<dbReference type="Proteomes" id="UP000011083">
    <property type="component" value="Unassembled WGS sequence"/>
</dbReference>
<keyword evidence="1" id="KW-0677">Repeat</keyword>
<evidence type="ECO:0000256" key="2">
    <source>
        <dbReference type="ARBA" id="ARBA00023122"/>
    </source>
</evidence>
<gene>
    <name evidence="5" type="ORF">ACA1_108800</name>
</gene>
<dbReference type="PANTHER" id="PTHR13780:SF36">
    <property type="entry name" value="CBS DOMAIN-CONTAINING PROTEIN"/>
    <property type="match status" value="1"/>
</dbReference>
<dbReference type="EMBL" id="KB008174">
    <property type="protein sequence ID" value="ELR10811.1"/>
    <property type="molecule type" value="Genomic_DNA"/>
</dbReference>
<sequence>MEELQQQELVSLCATDTIETGFQTLVKKGVLGAPVKDEATGEFIGLVDIKDFVGYVLLIYGQGRASVSDLNLQQGLRVQSILNLSKANPFARVSYEASILDALKAFGAGLHRLAVTQDGPSNVVKMVSQMCLLQFLLRNRDKWGGALNRKVGDLKIGSEPRTVAYGEEALTALAIMDQEQISGTAIVDDAGRLYGSISTSDLKQASETTEVLTVPLKAFWEAMKKPLVTVSEEDTLGAVIERLVRGRVHRVFVVGADGRPTKVISTTDILAALLALLLP</sequence>